<dbReference type="Proteomes" id="UP001221924">
    <property type="component" value="Unassembled WGS sequence"/>
</dbReference>
<gene>
    <name evidence="1" type="ORF">PZH42_24970</name>
</gene>
<protein>
    <submittedName>
        <fullName evidence="1">Uncharacterized protein</fullName>
    </submittedName>
</protein>
<proteinExistence type="predicted"/>
<dbReference type="EMBL" id="JARFID010000043">
    <property type="protein sequence ID" value="MDE8697357.1"/>
    <property type="molecule type" value="Genomic_DNA"/>
</dbReference>
<evidence type="ECO:0000313" key="2">
    <source>
        <dbReference type="Proteomes" id="UP001221924"/>
    </source>
</evidence>
<reference evidence="1" key="1">
    <citation type="submission" date="2023-03" db="EMBL/GenBank/DDBJ databases">
        <title>DFI Biobank Strains.</title>
        <authorList>
            <person name="Mostad J."/>
            <person name="Paddock L."/>
            <person name="Medina S."/>
            <person name="Waligurski E."/>
            <person name="Barat B."/>
            <person name="Smith R."/>
            <person name="Burgo V."/>
            <person name="Metcalfe C."/>
            <person name="Woodson C."/>
            <person name="Sundararajan A."/>
            <person name="Ramaswamy R."/>
            <person name="Lin H."/>
            <person name="Pamer E.G."/>
        </authorList>
    </citation>
    <scope>NUCLEOTIDE SEQUENCE</scope>
    <source>
        <strain evidence="1">DFI.9.5</strain>
    </source>
</reference>
<comment type="caution">
    <text evidence="1">The sequence shown here is derived from an EMBL/GenBank/DDBJ whole genome shotgun (WGS) entry which is preliminary data.</text>
</comment>
<name>A0AAW6MAX2_9BACE</name>
<sequence>MRKEMQTLLDDIELDIQELKYLMQVLATDANPTLKVVAKRNIQQMRARLDALQKLLDETPVEVVAIPEAPVVPVVIPEPAAAPEPVKPTPVEEPVVVEITKPVEIVSPKPESTPKPEPEPSAIISSASPILAERIKPATDLRHAISLNDSFRFAREIFGGDTARMNEVIRQLGAAPSLEKALELFSSTVNPDEENETVVDFIELLKKYFS</sequence>
<dbReference type="AlphaFoldDB" id="A0AAW6MAX2"/>
<accession>A0AAW6MAX2</accession>
<evidence type="ECO:0000313" key="1">
    <source>
        <dbReference type="EMBL" id="MDE8697357.1"/>
    </source>
</evidence>
<organism evidence="1 2">
    <name type="scientific">Bacteroides cellulosilyticus</name>
    <dbReference type="NCBI Taxonomy" id="246787"/>
    <lineage>
        <taxon>Bacteria</taxon>
        <taxon>Pseudomonadati</taxon>
        <taxon>Bacteroidota</taxon>
        <taxon>Bacteroidia</taxon>
        <taxon>Bacteroidales</taxon>
        <taxon>Bacteroidaceae</taxon>
        <taxon>Bacteroides</taxon>
    </lineage>
</organism>
<dbReference type="RefSeq" id="WP_149925458.1">
    <property type="nucleotide sequence ID" value="NZ_CAXKYC010000056.1"/>
</dbReference>